<protein>
    <recommendedName>
        <fullName evidence="2">DUF5983 domain-containing protein</fullName>
    </recommendedName>
</protein>
<keyword evidence="1" id="KW-0472">Membrane</keyword>
<dbReference type="Pfam" id="PF19419">
    <property type="entry name" value="DUF5983"/>
    <property type="match status" value="1"/>
</dbReference>
<proteinExistence type="predicted"/>
<feature type="domain" description="DUF5983" evidence="2">
    <location>
        <begin position="9"/>
        <end position="108"/>
    </location>
</feature>
<evidence type="ECO:0000259" key="2">
    <source>
        <dbReference type="Pfam" id="PF19419"/>
    </source>
</evidence>
<accession>A0A178LL35</accession>
<gene>
    <name evidence="3" type="ORF">A4V15_12175</name>
</gene>
<dbReference type="RefSeq" id="WP_064307020.1">
    <property type="nucleotide sequence ID" value="NZ_CP183398.1"/>
</dbReference>
<keyword evidence="1" id="KW-0812">Transmembrane</keyword>
<keyword evidence="1" id="KW-1133">Transmembrane helix</keyword>
<dbReference type="EMBL" id="LWCR01000003">
    <property type="protein sequence ID" value="OAN31809.1"/>
    <property type="molecule type" value="Genomic_DNA"/>
</dbReference>
<comment type="caution">
    <text evidence="3">The sequence shown here is derived from an EMBL/GenBank/DDBJ whole genome shotgun (WGS) entry which is preliminary data.</text>
</comment>
<evidence type="ECO:0000256" key="1">
    <source>
        <dbReference type="SAM" id="Phobius"/>
    </source>
</evidence>
<dbReference type="InterPro" id="IPR046025">
    <property type="entry name" value="DUF5983"/>
</dbReference>
<sequence length="108" mass="11798">MQLPLTRSVELSNSHITQDDFVLLERFAADYRDLLGTDGAAMPVVLETIFGFVICIGSVTVGGIMAAGASDAFVRILRYCLDSNSGAIMYLAFDRDADVVEDLPTFDW</sequence>
<dbReference type="Proteomes" id="UP000078356">
    <property type="component" value="Unassembled WGS sequence"/>
</dbReference>
<reference evidence="3 4" key="1">
    <citation type="submission" date="2016-04" db="EMBL/GenBank/DDBJ databases">
        <title>Draft Genome Sequences of Staphylococcus capitis Strain H36, S. capitis Strain H65, S. cohnii Strain H62, S. hominis Strain H69, Mycobacterium iranicum Strain H39, Plantibacter sp. Strain H53, Pseudomonas oryzihabitans Strain H72, and Microbacterium sp. Strain H83, isolated from residential settings.</title>
        <authorList>
            <person name="Lymperopoulou D."/>
            <person name="Adams R.I."/>
            <person name="Lindow S."/>
            <person name="Coil D.A."/>
            <person name="Jospin G."/>
            <person name="Eisen J.A."/>
        </authorList>
    </citation>
    <scope>NUCLEOTIDE SEQUENCE [LARGE SCALE GENOMIC DNA]</scope>
    <source>
        <strain evidence="3 4">H72</strain>
    </source>
</reference>
<feature type="transmembrane region" description="Helical" evidence="1">
    <location>
        <begin position="49"/>
        <end position="69"/>
    </location>
</feature>
<organism evidence="3 4">
    <name type="scientific">Pseudomonas oryzihabitans</name>
    <dbReference type="NCBI Taxonomy" id="47885"/>
    <lineage>
        <taxon>Bacteria</taxon>
        <taxon>Pseudomonadati</taxon>
        <taxon>Pseudomonadota</taxon>
        <taxon>Gammaproteobacteria</taxon>
        <taxon>Pseudomonadales</taxon>
        <taxon>Pseudomonadaceae</taxon>
        <taxon>Pseudomonas</taxon>
    </lineage>
</organism>
<evidence type="ECO:0000313" key="4">
    <source>
        <dbReference type="Proteomes" id="UP000078356"/>
    </source>
</evidence>
<name>A0A178LL35_9PSED</name>
<dbReference type="AlphaFoldDB" id="A0A178LL35"/>
<evidence type="ECO:0000313" key="3">
    <source>
        <dbReference type="EMBL" id="OAN31809.1"/>
    </source>
</evidence>
<dbReference type="OrthoDB" id="6906263at2"/>